<dbReference type="AlphaFoldDB" id="A0A3P1VJW0"/>
<evidence type="ECO:0000313" key="1">
    <source>
        <dbReference type="EMBL" id="RRD34559.1"/>
    </source>
</evidence>
<name>A0A3P1VJW0_FUSNU</name>
<proteinExistence type="predicted"/>
<organism evidence="1">
    <name type="scientific">Fusobacterium nucleatum</name>
    <dbReference type="NCBI Taxonomy" id="851"/>
    <lineage>
        <taxon>Bacteria</taxon>
        <taxon>Fusobacteriati</taxon>
        <taxon>Fusobacteriota</taxon>
        <taxon>Fusobacteriia</taxon>
        <taxon>Fusobacteriales</taxon>
        <taxon>Fusobacteriaceae</taxon>
        <taxon>Fusobacterium</taxon>
    </lineage>
</organism>
<sequence>MRHLGLLFSLFVLSLLLSCNKDKKEEQYTLSDSEKEKIESIVENTLRTELFSHTGRPASDVKIENSFLQNIDGKPYLVSMYGEYRTNSLLEENSKTMEYVYGGISCTSKRCATTRGCVPSDDKLSCTECMSGLGDCTKTVTDKIIGGPREE</sequence>
<evidence type="ECO:0008006" key="2">
    <source>
        <dbReference type="Google" id="ProtNLM"/>
    </source>
</evidence>
<reference evidence="1" key="1">
    <citation type="submission" date="2018-11" db="EMBL/GenBank/DDBJ databases">
        <title>Genomes From Bacteria Associated with the Canine Oral Cavity: a Test Case for Automated Genome-Based Taxonomic Assignment.</title>
        <authorList>
            <person name="Coil D.A."/>
            <person name="Jospin G."/>
            <person name="Darling A.E."/>
            <person name="Wallis C."/>
            <person name="Davis I.J."/>
            <person name="Harris S."/>
            <person name="Eisen J.A."/>
            <person name="Holcombe L.J."/>
            <person name="O'Flynn C."/>
        </authorList>
    </citation>
    <scope>NUCLEOTIDE SEQUENCE [LARGE SCALE GENOMIC DNA]</scope>
    <source>
        <strain evidence="1">OH5060</strain>
    </source>
</reference>
<gene>
    <name evidence="1" type="ORF">EII28_11860</name>
</gene>
<dbReference type="EMBL" id="RQZD01000045">
    <property type="protein sequence ID" value="RRD34559.1"/>
    <property type="molecule type" value="Genomic_DNA"/>
</dbReference>
<dbReference type="PROSITE" id="PS51257">
    <property type="entry name" value="PROKAR_LIPOPROTEIN"/>
    <property type="match status" value="1"/>
</dbReference>
<comment type="caution">
    <text evidence="1">The sequence shown here is derived from an EMBL/GenBank/DDBJ whole genome shotgun (WGS) entry which is preliminary data.</text>
</comment>
<protein>
    <recommendedName>
        <fullName evidence="2">Lipoprotein</fullName>
    </recommendedName>
</protein>
<accession>A0A3P1VJW0</accession>